<reference evidence="10" key="1">
    <citation type="journal article" date="2019" name="Int. J. Syst. Evol. Microbiol.">
        <title>The Global Catalogue of Microorganisms (GCM) 10K type strain sequencing project: providing services to taxonomists for standard genome sequencing and annotation.</title>
        <authorList>
            <consortium name="The Broad Institute Genomics Platform"/>
            <consortium name="The Broad Institute Genome Sequencing Center for Infectious Disease"/>
            <person name="Wu L."/>
            <person name="Ma J."/>
        </authorList>
    </citation>
    <scope>NUCLEOTIDE SEQUENCE [LARGE SCALE GENOMIC DNA]</scope>
    <source>
        <strain evidence="10">JCM 17933</strain>
    </source>
</reference>
<evidence type="ECO:0000313" key="9">
    <source>
        <dbReference type="EMBL" id="GAA4501459.1"/>
    </source>
</evidence>
<dbReference type="InterPro" id="IPR052017">
    <property type="entry name" value="TSUP"/>
</dbReference>
<keyword evidence="3" id="KW-0813">Transport</keyword>
<evidence type="ECO:0000256" key="5">
    <source>
        <dbReference type="ARBA" id="ARBA00022692"/>
    </source>
</evidence>
<keyword evidence="7 8" id="KW-0472">Membrane</keyword>
<feature type="transmembrane region" description="Helical" evidence="8">
    <location>
        <begin position="128"/>
        <end position="149"/>
    </location>
</feature>
<comment type="caution">
    <text evidence="9">The sequence shown here is derived from an EMBL/GenBank/DDBJ whole genome shotgun (WGS) entry which is preliminary data.</text>
</comment>
<comment type="similarity">
    <text evidence="2 8">Belongs to the 4-toluene sulfonate uptake permease (TSUP) (TC 2.A.102) family.</text>
</comment>
<dbReference type="InterPro" id="IPR002781">
    <property type="entry name" value="TM_pro_TauE-like"/>
</dbReference>
<protein>
    <recommendedName>
        <fullName evidence="8">Probable membrane transporter protein</fullName>
    </recommendedName>
</protein>
<feature type="transmembrane region" description="Helical" evidence="8">
    <location>
        <begin position="98"/>
        <end position="116"/>
    </location>
</feature>
<dbReference type="Pfam" id="PF01925">
    <property type="entry name" value="TauE"/>
    <property type="match status" value="1"/>
</dbReference>
<comment type="subcellular location">
    <subcellularLocation>
        <location evidence="1 8">Cell membrane</location>
        <topology evidence="1 8">Multi-pass membrane protein</topology>
    </subcellularLocation>
</comment>
<organism evidence="9 10">
    <name type="scientific">Actinoallomurus oryzae</name>
    <dbReference type="NCBI Taxonomy" id="502180"/>
    <lineage>
        <taxon>Bacteria</taxon>
        <taxon>Bacillati</taxon>
        <taxon>Actinomycetota</taxon>
        <taxon>Actinomycetes</taxon>
        <taxon>Streptosporangiales</taxon>
        <taxon>Thermomonosporaceae</taxon>
        <taxon>Actinoallomurus</taxon>
    </lineage>
</organism>
<evidence type="ECO:0000256" key="4">
    <source>
        <dbReference type="ARBA" id="ARBA00022475"/>
    </source>
</evidence>
<feature type="transmembrane region" description="Helical" evidence="8">
    <location>
        <begin position="45"/>
        <end position="66"/>
    </location>
</feature>
<dbReference type="PANTHER" id="PTHR30269">
    <property type="entry name" value="TRANSMEMBRANE PROTEIN YFCA"/>
    <property type="match status" value="1"/>
</dbReference>
<evidence type="ECO:0000256" key="1">
    <source>
        <dbReference type="ARBA" id="ARBA00004651"/>
    </source>
</evidence>
<keyword evidence="10" id="KW-1185">Reference proteome</keyword>
<keyword evidence="5 8" id="KW-0812">Transmembrane</keyword>
<evidence type="ECO:0000313" key="10">
    <source>
        <dbReference type="Proteomes" id="UP001500503"/>
    </source>
</evidence>
<name>A0ABP8QF13_9ACTN</name>
<feature type="transmembrane region" description="Helical" evidence="8">
    <location>
        <begin position="73"/>
        <end position="92"/>
    </location>
</feature>
<evidence type="ECO:0000256" key="3">
    <source>
        <dbReference type="ARBA" id="ARBA00022448"/>
    </source>
</evidence>
<accession>A0ABP8QF13</accession>
<keyword evidence="4 8" id="KW-1003">Cell membrane</keyword>
<dbReference type="Proteomes" id="UP001500503">
    <property type="component" value="Unassembled WGS sequence"/>
</dbReference>
<feature type="transmembrane region" description="Helical" evidence="8">
    <location>
        <begin position="169"/>
        <end position="186"/>
    </location>
</feature>
<keyword evidence="6 8" id="KW-1133">Transmembrane helix</keyword>
<evidence type="ECO:0000256" key="2">
    <source>
        <dbReference type="ARBA" id="ARBA00009142"/>
    </source>
</evidence>
<feature type="transmembrane region" description="Helical" evidence="8">
    <location>
        <begin position="223"/>
        <end position="242"/>
    </location>
</feature>
<gene>
    <name evidence="9" type="ORF">GCM10023191_051520</name>
</gene>
<evidence type="ECO:0000256" key="8">
    <source>
        <dbReference type="RuleBase" id="RU363041"/>
    </source>
</evidence>
<evidence type="ECO:0000256" key="7">
    <source>
        <dbReference type="ARBA" id="ARBA00023136"/>
    </source>
</evidence>
<dbReference type="EMBL" id="BAABHF010000026">
    <property type="protein sequence ID" value="GAA4501459.1"/>
    <property type="molecule type" value="Genomic_DNA"/>
</dbReference>
<proteinExistence type="inferred from homology"/>
<dbReference type="RefSeq" id="WP_345468249.1">
    <property type="nucleotide sequence ID" value="NZ_BAABHF010000026.1"/>
</dbReference>
<feature type="transmembrane region" description="Helical" evidence="8">
    <location>
        <begin position="198"/>
        <end position="217"/>
    </location>
</feature>
<dbReference type="PANTHER" id="PTHR30269:SF37">
    <property type="entry name" value="MEMBRANE TRANSPORTER PROTEIN"/>
    <property type="match status" value="1"/>
</dbReference>
<evidence type="ECO:0000256" key="6">
    <source>
        <dbReference type="ARBA" id="ARBA00022989"/>
    </source>
</evidence>
<sequence length="246" mass="24714">MACLTLAAGSLVIALAALVGGATGFGTSLVGTPALLLLGLTPGEVVTTNLSTALLTRIVVVFQLRAHMASRRILLLVTGSVPGALLGVQALSVISVRLITLLAGACSLAAGVALALNLRTRRPPPATAAPLTAGFLGGLLGTTTSLNGLPPALLLAGDGAMPLTFIADLAGYFAASNSLALVILALRHTLAISILTTALPVWAVAALAGNRVGLWIAPRISAARFRTLALVIIIVSALVAMAKALW</sequence>